<evidence type="ECO:0000313" key="1">
    <source>
        <dbReference type="EMBL" id="KAJ4161646.1"/>
    </source>
</evidence>
<proteinExistence type="predicted"/>
<dbReference type="EMBL" id="JAJHUN010000002">
    <property type="protein sequence ID" value="KAJ4161646.1"/>
    <property type="molecule type" value="Genomic_DNA"/>
</dbReference>
<dbReference type="Proteomes" id="UP001144673">
    <property type="component" value="Unassembled WGS sequence"/>
</dbReference>
<reference evidence="1" key="1">
    <citation type="journal article" date="2023" name="Access Microbiol">
        <title>De-novo genome assembly for Akanthomyces muscarius, a biocontrol agent of insect agricultural pests.</title>
        <authorList>
            <person name="Erdos Z."/>
            <person name="Studholme D.J."/>
            <person name="Raymond B."/>
            <person name="Sharma M."/>
        </authorList>
    </citation>
    <scope>NUCLEOTIDE SEQUENCE</scope>
    <source>
        <strain evidence="1">Ve6</strain>
    </source>
</reference>
<dbReference type="GeneID" id="80894832"/>
<dbReference type="KEGG" id="amus:LMH87_007673"/>
<accession>A0A9W8QLC8</accession>
<dbReference type="RefSeq" id="XP_056058030.1">
    <property type="nucleotide sequence ID" value="XM_056199595.1"/>
</dbReference>
<keyword evidence="2" id="KW-1185">Reference proteome</keyword>
<evidence type="ECO:0000313" key="2">
    <source>
        <dbReference type="Proteomes" id="UP001144673"/>
    </source>
</evidence>
<comment type="caution">
    <text evidence="1">The sequence shown here is derived from an EMBL/GenBank/DDBJ whole genome shotgun (WGS) entry which is preliminary data.</text>
</comment>
<sequence length="118" mass="13449">MAEADDKIQFIMRAVRDFRQHFPGEDGNHHPGNFECYICFRVRSPELFDLAQPLHAYIDPQGNWLAHTVPCGQNVRLLSTTNGFGPCEILKFKQHLCRPHGVSKSECRFFCADTSIGL</sequence>
<gene>
    <name evidence="1" type="ORF">LMH87_007673</name>
</gene>
<name>A0A9W8QLC8_AKAMU</name>
<protein>
    <submittedName>
        <fullName evidence="1">Uncharacterized protein</fullName>
    </submittedName>
</protein>
<organism evidence="1 2">
    <name type="scientific">Akanthomyces muscarius</name>
    <name type="common">Entomopathogenic fungus</name>
    <name type="synonym">Lecanicillium muscarium</name>
    <dbReference type="NCBI Taxonomy" id="2231603"/>
    <lineage>
        <taxon>Eukaryota</taxon>
        <taxon>Fungi</taxon>
        <taxon>Dikarya</taxon>
        <taxon>Ascomycota</taxon>
        <taxon>Pezizomycotina</taxon>
        <taxon>Sordariomycetes</taxon>
        <taxon>Hypocreomycetidae</taxon>
        <taxon>Hypocreales</taxon>
        <taxon>Cordycipitaceae</taxon>
        <taxon>Akanthomyces</taxon>
    </lineage>
</organism>
<dbReference type="AlphaFoldDB" id="A0A9W8QLC8"/>